<proteinExistence type="inferred from homology"/>
<accession>G0L4Q2</accession>
<evidence type="ECO:0000256" key="2">
    <source>
        <dbReference type="ARBA" id="ARBA00022448"/>
    </source>
</evidence>
<dbReference type="InterPro" id="IPR039426">
    <property type="entry name" value="TonB-dep_rcpt-like"/>
</dbReference>
<dbReference type="KEGG" id="zga:ZOBELLIA_4699"/>
<dbReference type="NCBIfam" id="TIGR04057">
    <property type="entry name" value="SusC_RagA_signa"/>
    <property type="match status" value="1"/>
</dbReference>
<dbReference type="EMBL" id="FP476056">
    <property type="protein sequence ID" value="CAZ98834.1"/>
    <property type="molecule type" value="Genomic_DNA"/>
</dbReference>
<feature type="chain" id="PRO_5003402440" evidence="8">
    <location>
        <begin position="32"/>
        <end position="1037"/>
    </location>
</feature>
<evidence type="ECO:0000256" key="4">
    <source>
        <dbReference type="ARBA" id="ARBA00022692"/>
    </source>
</evidence>
<keyword evidence="11" id="KW-1185">Reference proteome</keyword>
<feature type="domain" description="TonB-dependent receptor plug" evidence="9">
    <location>
        <begin position="124"/>
        <end position="228"/>
    </location>
</feature>
<dbReference type="GO" id="GO:0009279">
    <property type="term" value="C:cell outer membrane"/>
    <property type="evidence" value="ECO:0007669"/>
    <property type="project" value="UniProtKB-SubCell"/>
</dbReference>
<dbReference type="OrthoDB" id="9768177at2"/>
<dbReference type="InterPro" id="IPR037066">
    <property type="entry name" value="Plug_dom_sf"/>
</dbReference>
<dbReference type="SUPFAM" id="SSF56935">
    <property type="entry name" value="Porins"/>
    <property type="match status" value="1"/>
</dbReference>
<dbReference type="Pfam" id="PF07715">
    <property type="entry name" value="Plug"/>
    <property type="match status" value="1"/>
</dbReference>
<comment type="similarity">
    <text evidence="7">Belongs to the TonB-dependent receptor family.</text>
</comment>
<name>G0L4Q2_ZOBGA</name>
<evidence type="ECO:0000256" key="7">
    <source>
        <dbReference type="PROSITE-ProRule" id="PRU01360"/>
    </source>
</evidence>
<evidence type="ECO:0000256" key="6">
    <source>
        <dbReference type="ARBA" id="ARBA00023237"/>
    </source>
</evidence>
<dbReference type="STRING" id="63186.ZOBELLIA_4699"/>
<organism evidence="10 11">
    <name type="scientific">Zobellia galactanivorans (strain DSM 12802 / CCUG 47099 / CIP 106680 / NCIMB 13871 / Dsij)</name>
    <dbReference type="NCBI Taxonomy" id="63186"/>
    <lineage>
        <taxon>Bacteria</taxon>
        <taxon>Pseudomonadati</taxon>
        <taxon>Bacteroidota</taxon>
        <taxon>Flavobacteriia</taxon>
        <taxon>Flavobacteriales</taxon>
        <taxon>Flavobacteriaceae</taxon>
        <taxon>Zobellia</taxon>
    </lineage>
</organism>
<dbReference type="InterPro" id="IPR008969">
    <property type="entry name" value="CarboxyPept-like_regulatory"/>
</dbReference>
<keyword evidence="5 7" id="KW-0472">Membrane</keyword>
<dbReference type="SUPFAM" id="SSF49464">
    <property type="entry name" value="Carboxypeptidase regulatory domain-like"/>
    <property type="match status" value="1"/>
</dbReference>
<dbReference type="AlphaFoldDB" id="G0L4Q2"/>
<reference evidence="10 11" key="2">
    <citation type="journal article" date="2012" name="Environ. Microbiol.">
        <title>Characterization of the first alginolytic operons in a marine bacterium: from their emergence in marine Flavobacteriia to their independent transfers to marine Proteobacteria and human gut Bacteroides.</title>
        <authorList>
            <person name="Thomas F."/>
            <person name="Barbeyron T."/>
            <person name="Tonon T."/>
            <person name="Genicot S."/>
            <person name="Czjzek M."/>
            <person name="Michel G."/>
        </authorList>
    </citation>
    <scope>NUCLEOTIDE SEQUENCE [LARGE SCALE GENOMIC DNA]</scope>
    <source>
        <strain evidence="11">DSM 12802 / CCUG 47099 / CIP 106680 / NCIMB 13871 / Dsij</strain>
    </source>
</reference>
<dbReference type="PROSITE" id="PS52016">
    <property type="entry name" value="TONB_DEPENDENT_REC_3"/>
    <property type="match status" value="1"/>
</dbReference>
<dbReference type="Pfam" id="PF13715">
    <property type="entry name" value="CarbopepD_reg_2"/>
    <property type="match status" value="1"/>
</dbReference>
<keyword evidence="4 7" id="KW-0812">Transmembrane</keyword>
<sequence>MKVTRWIFKNWHPRKFLAGLFWLVAFAYGHAQEITVSGTVADEAGLPLAGANVLVKGTTTGTQSDFDGNYTIVAEGNSVLIFSYIGFTTKEVAVNNQTEVDVTLGEDASKLDEVVVIGYGTQRKSDLTGAVSSVSSEEISEIAVVTVGQALQGRAPGVTVTASTGQPGANSTIRIRGVGTINNSDPYVIIDGVPGNLNNLNSADIKSIEVLKDASATAIYGSNGANGVILVTTKTGRPGKVTINFDSYIGTQERARDLNMLDSQQWAGLVNEGYVNDGLAPKFSDEEIASMNTYDWGNLIFRTGFIQNNQLSVSGGNEFASYFVSYGYTDQAGILKSSAFNRHNIRINNEYKLNDNITLGHRLSYSVRNQNTRSENGVWLWGQTAIQGYGWEPNIPFYTADGLYSSPTSVSAIHPDAEVRYRTDENTNREFSLNAYLNINFLKNFSFRTTYAPQFTTSERYDFDPVIDPDNVGYGVTGGILRTQNQLESRSDQTRSYTWSNVLTYNKEFGKHNVTAMVGHEQQEFTGINTRAFATNLSDLFGENVVIEDGNSTTGAGNRWESNLFSLFSRLIYNYDNRYLLTATVRRDGSSKFGPDNRYGTFPAAALSWNVHNEKFMENSFFDQFKIRAGIGEIGNRSFGDFAFFSELSVGPSANVDVVFGDQRASGAASKGVPNPLLQWESTTTTNVGVDLGFLNNQLTFSVDYFDRKTKDMILLIPPQTQSSGLTESTLFNKGTMSNTGWEFALSYGKQYEDFGFSLGANMDMIDNELTSLDTNNAFLAVGGAFGQNGFLRSEPGHEVSYFYGFETDGVFQNDSEVASAAEQNAVPGDLRFVDQLTIDTNDDGVPDQADGVINADDRTKIGSPHPDFNYSFNLDFNYKNWDLGIFLQGTQGNEIFSSLPYFFESELGSGLQESALGRWHGEGTSNTLPRLTLAGNARNIQISDRYVYDGSYLRVKNLQLGYNFSSDLIDKIGLEKLRIYISGQNLHTFTKYDIGFDPEIGKAPNEFGENNSLIIGLDRGGYPQPRTFLFGINLTL</sequence>
<keyword evidence="3 7" id="KW-1134">Transmembrane beta strand</keyword>
<dbReference type="NCBIfam" id="TIGR04056">
    <property type="entry name" value="OMP_RagA_SusC"/>
    <property type="match status" value="1"/>
</dbReference>
<evidence type="ECO:0000313" key="10">
    <source>
        <dbReference type="EMBL" id="CAZ98834.1"/>
    </source>
</evidence>
<feature type="signal peptide" evidence="8">
    <location>
        <begin position="1"/>
        <end position="31"/>
    </location>
</feature>
<dbReference type="PATRIC" id="fig|63186.3.peg.4606"/>
<dbReference type="HOGENOM" id="CLU_004317_0_2_10"/>
<protein>
    <submittedName>
        <fullName evidence="10">TonB-dependent Receptor</fullName>
    </submittedName>
</protein>
<evidence type="ECO:0000256" key="3">
    <source>
        <dbReference type="ARBA" id="ARBA00022452"/>
    </source>
</evidence>
<dbReference type="FunFam" id="2.60.40.1120:FF:000003">
    <property type="entry name" value="Outer membrane protein Omp121"/>
    <property type="match status" value="1"/>
</dbReference>
<evidence type="ECO:0000256" key="8">
    <source>
        <dbReference type="SAM" id="SignalP"/>
    </source>
</evidence>
<reference evidence="11" key="1">
    <citation type="submission" date="2009-07" db="EMBL/GenBank/DDBJ databases">
        <title>Complete genome sequence of Zobellia galactanivorans Dsij.</title>
        <authorList>
            <consortium name="Genoscope - CEA"/>
        </authorList>
    </citation>
    <scope>NUCLEOTIDE SEQUENCE [LARGE SCALE GENOMIC DNA]</scope>
    <source>
        <strain evidence="11">DSM 12802 / CCUG 47099 / CIP 106680 / NCIMB 13871 / Dsij</strain>
    </source>
</reference>
<evidence type="ECO:0000259" key="9">
    <source>
        <dbReference type="Pfam" id="PF07715"/>
    </source>
</evidence>
<keyword evidence="10" id="KW-0675">Receptor</keyword>
<evidence type="ECO:0000256" key="1">
    <source>
        <dbReference type="ARBA" id="ARBA00004571"/>
    </source>
</evidence>
<comment type="subcellular location">
    <subcellularLocation>
        <location evidence="1 7">Cell outer membrane</location>
        <topology evidence="1 7">Multi-pass membrane protein</topology>
    </subcellularLocation>
</comment>
<dbReference type="InterPro" id="IPR036942">
    <property type="entry name" value="Beta-barrel_TonB_sf"/>
</dbReference>
<dbReference type="Gene3D" id="2.170.130.10">
    <property type="entry name" value="TonB-dependent receptor, plug domain"/>
    <property type="match status" value="1"/>
</dbReference>
<dbReference type="FunFam" id="2.170.130.10:FF:000003">
    <property type="entry name" value="SusC/RagA family TonB-linked outer membrane protein"/>
    <property type="match status" value="1"/>
</dbReference>
<dbReference type="Gene3D" id="2.60.40.1120">
    <property type="entry name" value="Carboxypeptidase-like, regulatory domain"/>
    <property type="match status" value="1"/>
</dbReference>
<evidence type="ECO:0000313" key="11">
    <source>
        <dbReference type="Proteomes" id="UP000008898"/>
    </source>
</evidence>
<dbReference type="RefSeq" id="WP_013996021.1">
    <property type="nucleotide sequence ID" value="NC_015844.1"/>
</dbReference>
<keyword evidence="2 7" id="KW-0813">Transport</keyword>
<dbReference type="InterPro" id="IPR012910">
    <property type="entry name" value="Plug_dom"/>
</dbReference>
<dbReference type="InterPro" id="IPR023996">
    <property type="entry name" value="TonB-dep_OMP_SusC/RagA"/>
</dbReference>
<dbReference type="Gene3D" id="2.40.170.20">
    <property type="entry name" value="TonB-dependent receptor, beta-barrel domain"/>
    <property type="match status" value="1"/>
</dbReference>
<keyword evidence="8" id="KW-0732">Signal</keyword>
<evidence type="ECO:0000256" key="5">
    <source>
        <dbReference type="ARBA" id="ARBA00023136"/>
    </source>
</evidence>
<keyword evidence="6 7" id="KW-0998">Cell outer membrane</keyword>
<dbReference type="Proteomes" id="UP000008898">
    <property type="component" value="Chromosome"/>
</dbReference>
<gene>
    <name evidence="10" type="ordered locus">zobellia_4699</name>
</gene>
<dbReference type="InterPro" id="IPR023997">
    <property type="entry name" value="TonB-dep_OMP_SusC/RagA_CS"/>
</dbReference>